<evidence type="ECO:0000313" key="1">
    <source>
        <dbReference type="EMBL" id="WWQ62109.1"/>
    </source>
</evidence>
<gene>
    <name evidence="1" type="ORF">V2W30_01150</name>
</gene>
<dbReference type="Proteomes" id="UP001432251">
    <property type="component" value="Chromosome"/>
</dbReference>
<name>A0ACD5A4J7_9ACTN</name>
<sequence length="235" mass="24208">MESDRSASAENNRVRIVAAAARLLADGGREAVSTRAVSSAAGVQAPTIYRLFGDKQGLLDAVAADGFERHLSRKADLAPTDDPVEDLRVGWDLNVQFGLDNPALYTLMYADPRPGAESSAALAAREVLGAHIHRIAEAGRLRIDEPRAAQLVHAAGGGTTLALISAPEERRDLTVSHLAREAVIAAITTDAPSAHAPGPAGAAVALRALLPGSAALTPGESALLAELLDRIAGAG</sequence>
<accession>A0ACD5A4J7</accession>
<keyword evidence="2" id="KW-1185">Reference proteome</keyword>
<dbReference type="EMBL" id="CP146022">
    <property type="protein sequence ID" value="WWQ62109.1"/>
    <property type="molecule type" value="Genomic_DNA"/>
</dbReference>
<evidence type="ECO:0000313" key="2">
    <source>
        <dbReference type="Proteomes" id="UP001432251"/>
    </source>
</evidence>
<reference evidence="1" key="1">
    <citation type="journal article" date="2025" name="Int. J. Syst. Evol. Microbiol.">
        <title>Streptomyces citrinus sp. nov., with yellow diffusible pigment.</title>
        <authorList>
            <person name="He Y."/>
            <person name="Yang E."/>
            <person name="Xu J."/>
            <person name="Sun Y."/>
            <person name="Sun L."/>
        </authorList>
    </citation>
    <scope>NUCLEOTIDE SEQUENCE</scope>
    <source>
        <strain evidence="1">Q6</strain>
    </source>
</reference>
<protein>
    <submittedName>
        <fullName evidence="1">TetR/AcrR family transcriptional regulator</fullName>
    </submittedName>
</protein>
<proteinExistence type="predicted"/>
<organism evidence="1 2">
    <name type="scientific">Streptomyces citrinus</name>
    <dbReference type="NCBI Taxonomy" id="3118173"/>
    <lineage>
        <taxon>Bacteria</taxon>
        <taxon>Bacillati</taxon>
        <taxon>Actinomycetota</taxon>
        <taxon>Actinomycetes</taxon>
        <taxon>Kitasatosporales</taxon>
        <taxon>Streptomycetaceae</taxon>
        <taxon>Streptomyces</taxon>
    </lineage>
</organism>